<evidence type="ECO:0000259" key="4">
    <source>
        <dbReference type="Pfam" id="PF03389"/>
    </source>
</evidence>
<dbReference type="Gene3D" id="3.30.930.30">
    <property type="match status" value="1"/>
</dbReference>
<evidence type="ECO:0000256" key="3">
    <source>
        <dbReference type="SAM" id="MobiDB-lite"/>
    </source>
</evidence>
<comment type="caution">
    <text evidence="5">The sequence shown here is derived from an EMBL/GenBank/DDBJ whole genome shotgun (WGS) entry which is preliminary data.</text>
</comment>
<evidence type="ECO:0000313" key="5">
    <source>
        <dbReference type="EMBL" id="PTQ77066.1"/>
    </source>
</evidence>
<comment type="similarity">
    <text evidence="1">Belongs to the MobA/MobL family.</text>
</comment>
<dbReference type="RefSeq" id="WP_181258977.1">
    <property type="nucleotide sequence ID" value="NZ_QAOK01000058.1"/>
</dbReference>
<proteinExistence type="inferred from homology"/>
<dbReference type="Pfam" id="PF03389">
    <property type="entry name" value="MobA_MobL"/>
    <property type="match status" value="1"/>
</dbReference>
<feature type="non-terminal residue" evidence="5">
    <location>
        <position position="190"/>
    </location>
</feature>
<protein>
    <submittedName>
        <fullName evidence="5">MobA/MobL family protein</fullName>
    </submittedName>
</protein>
<evidence type="ECO:0000256" key="2">
    <source>
        <dbReference type="ARBA" id="ARBA00022971"/>
    </source>
</evidence>
<feature type="domain" description="MobA/MobL protein" evidence="4">
    <location>
        <begin position="40"/>
        <end position="189"/>
    </location>
</feature>
<dbReference type="InterPro" id="IPR005053">
    <property type="entry name" value="MobA_MobL"/>
</dbReference>
<evidence type="ECO:0000256" key="1">
    <source>
        <dbReference type="ARBA" id="ARBA00010873"/>
    </source>
</evidence>
<keyword evidence="2" id="KW-0184">Conjugation</keyword>
<organism evidence="5 6">
    <name type="scientific">Nitrosospira multiformis</name>
    <dbReference type="NCBI Taxonomy" id="1231"/>
    <lineage>
        <taxon>Bacteria</taxon>
        <taxon>Pseudomonadati</taxon>
        <taxon>Pseudomonadota</taxon>
        <taxon>Betaproteobacteria</taxon>
        <taxon>Nitrosomonadales</taxon>
        <taxon>Nitrosomonadaceae</taxon>
        <taxon>Nitrosospira</taxon>
    </lineage>
</organism>
<dbReference type="Proteomes" id="UP000244152">
    <property type="component" value="Unassembled WGS sequence"/>
</dbReference>
<evidence type="ECO:0000313" key="6">
    <source>
        <dbReference type="Proteomes" id="UP000244152"/>
    </source>
</evidence>
<sequence>MAIARLSMKVGKAGRACPHAAYIVREGQYARHLSRGEKLEACAAGNLPAWAEHDPLLFWQAADAHERSNGTTYREMEIALPRELDIEQRAALVRAFVAQEIGSRHAYQWAIHTPVAADGQAQPHVHLMFSERQVDGIERDPEQYFRRYNAKSPEKGGARKGYGPHAGQTLTRTERAADLKELRGRWQEMA</sequence>
<accession>A0A2T5HZQ5</accession>
<reference evidence="5 6" key="1">
    <citation type="submission" date="2018-04" db="EMBL/GenBank/DDBJ databases">
        <title>Active sludge and wastewater microbial communities from Klosterneuburg, Austria.</title>
        <authorList>
            <person name="Wagner M."/>
        </authorList>
    </citation>
    <scope>NUCLEOTIDE SEQUENCE [LARGE SCALE GENOMIC DNA]</scope>
    <source>
        <strain evidence="5 6">Nl12</strain>
    </source>
</reference>
<dbReference type="EMBL" id="QAOK01000058">
    <property type="protein sequence ID" value="PTQ77066.1"/>
    <property type="molecule type" value="Genomic_DNA"/>
</dbReference>
<gene>
    <name evidence="5" type="ORF">C8R21_1588</name>
</gene>
<dbReference type="AlphaFoldDB" id="A0A2T5HZQ5"/>
<name>A0A2T5HZQ5_9PROT</name>
<feature type="region of interest" description="Disordered" evidence="3">
    <location>
        <begin position="150"/>
        <end position="177"/>
    </location>
</feature>